<keyword evidence="2" id="KW-0472">Membrane</keyword>
<evidence type="ECO:0000313" key="4">
    <source>
        <dbReference type="Proteomes" id="UP001162741"/>
    </source>
</evidence>
<evidence type="ECO:0000256" key="2">
    <source>
        <dbReference type="SAM" id="Phobius"/>
    </source>
</evidence>
<dbReference type="Proteomes" id="UP001162741">
    <property type="component" value="Chromosome"/>
</dbReference>
<evidence type="ECO:0000256" key="1">
    <source>
        <dbReference type="SAM" id="MobiDB-lite"/>
    </source>
</evidence>
<gene>
    <name evidence="3" type="ORF">MKQ68_03105</name>
</gene>
<keyword evidence="2" id="KW-1133">Transmembrane helix</keyword>
<feature type="region of interest" description="Disordered" evidence="1">
    <location>
        <begin position="30"/>
        <end position="64"/>
    </location>
</feature>
<evidence type="ECO:0008006" key="5">
    <source>
        <dbReference type="Google" id="ProtNLM"/>
    </source>
</evidence>
<accession>A0ABY6J3C4</accession>
<feature type="compositionally biased region" description="Basic and acidic residues" evidence="1">
    <location>
        <begin position="30"/>
        <end position="48"/>
    </location>
</feature>
<feature type="transmembrane region" description="Helical" evidence="2">
    <location>
        <begin position="6"/>
        <end position="22"/>
    </location>
</feature>
<keyword evidence="4" id="KW-1185">Reference proteome</keyword>
<evidence type="ECO:0000313" key="3">
    <source>
        <dbReference type="EMBL" id="UYQ94078.1"/>
    </source>
</evidence>
<proteinExistence type="predicted"/>
<dbReference type="EMBL" id="CP107006">
    <property type="protein sequence ID" value="UYQ94078.1"/>
    <property type="molecule type" value="Genomic_DNA"/>
</dbReference>
<name>A0ABY6J3C4_9BACT</name>
<reference evidence="3" key="1">
    <citation type="submission" date="2022-10" db="EMBL/GenBank/DDBJ databases">
        <title>Chitinophaga sp. nov., isolated from soil.</title>
        <authorList>
            <person name="Jeon C.O."/>
        </authorList>
    </citation>
    <scope>NUCLEOTIDE SEQUENCE</scope>
    <source>
        <strain evidence="3">R8</strain>
    </source>
</reference>
<sequence length="64" mass="6930">MEPIPLIALILLASAIIYYLVYRAKRKGGGEDKLINTDRPPLKTDDAKPGGGLPRDTYSGTVDT</sequence>
<organism evidence="3 4">
    <name type="scientific">Chitinophaga horti</name>
    <dbReference type="NCBI Taxonomy" id="2920382"/>
    <lineage>
        <taxon>Bacteria</taxon>
        <taxon>Pseudomonadati</taxon>
        <taxon>Bacteroidota</taxon>
        <taxon>Chitinophagia</taxon>
        <taxon>Chitinophagales</taxon>
        <taxon>Chitinophagaceae</taxon>
        <taxon>Chitinophaga</taxon>
    </lineage>
</organism>
<dbReference type="RefSeq" id="WP_264282034.1">
    <property type="nucleotide sequence ID" value="NZ_CP107006.1"/>
</dbReference>
<keyword evidence="2" id="KW-0812">Transmembrane</keyword>
<protein>
    <recommendedName>
        <fullName evidence="5">LPXTG cell wall anchor domain-containing protein</fullName>
    </recommendedName>
</protein>